<comment type="similarity">
    <text evidence="2 3">Belongs to the peptidase T1A family.</text>
</comment>
<evidence type="ECO:0000259" key="4">
    <source>
        <dbReference type="PROSITE" id="PS00388"/>
    </source>
</evidence>
<evidence type="ECO:0000313" key="6">
    <source>
        <dbReference type="Proteomes" id="UP001439008"/>
    </source>
</evidence>
<proteinExistence type="inferred from homology"/>
<dbReference type="SMART" id="SM00948">
    <property type="entry name" value="Proteasome_A_N"/>
    <property type="match status" value="1"/>
</dbReference>
<keyword evidence="1 2" id="KW-0647">Proteasome</keyword>
<dbReference type="PROSITE" id="PS51475">
    <property type="entry name" value="PROTEASOME_ALPHA_2"/>
    <property type="match status" value="1"/>
</dbReference>
<keyword evidence="3" id="KW-0539">Nucleus</keyword>
<reference evidence="5 6" key="1">
    <citation type="journal article" date="2024" name="BMC Biol.">
        <title>Comparative genomics of Ascetosporea gives new insight into the evolutionary basis for animal parasitism in Rhizaria.</title>
        <authorList>
            <person name="Hiltunen Thoren M."/>
            <person name="Onut-Brannstrom I."/>
            <person name="Alfjorden A."/>
            <person name="Peckova H."/>
            <person name="Swords F."/>
            <person name="Hooper C."/>
            <person name="Holzer A.S."/>
            <person name="Bass D."/>
            <person name="Burki F."/>
        </authorList>
    </citation>
    <scope>NUCLEOTIDE SEQUENCE [LARGE SCALE GENOMIC DNA]</scope>
    <source>
        <strain evidence="5">20-A016</strain>
    </source>
</reference>
<organism evidence="5 6">
    <name type="scientific">Bonamia ostreae</name>
    <dbReference type="NCBI Taxonomy" id="126728"/>
    <lineage>
        <taxon>Eukaryota</taxon>
        <taxon>Sar</taxon>
        <taxon>Rhizaria</taxon>
        <taxon>Endomyxa</taxon>
        <taxon>Ascetosporea</taxon>
        <taxon>Haplosporida</taxon>
        <taxon>Bonamia</taxon>
    </lineage>
</organism>
<dbReference type="NCBIfam" id="NF003075">
    <property type="entry name" value="PRK03996.1"/>
    <property type="match status" value="1"/>
</dbReference>
<dbReference type="SUPFAM" id="SSF56235">
    <property type="entry name" value="N-terminal nucleophile aminohydrolases (Ntn hydrolases)"/>
    <property type="match status" value="1"/>
</dbReference>
<accession>A0ABV2AQ00</accession>
<comment type="subcellular location">
    <subcellularLocation>
        <location evidence="3">Cytoplasm</location>
    </subcellularLocation>
    <subcellularLocation>
        <location evidence="3">Nucleus</location>
    </subcellularLocation>
</comment>
<evidence type="ECO:0000313" key="5">
    <source>
        <dbReference type="EMBL" id="MES1921751.1"/>
    </source>
</evidence>
<dbReference type="Pfam" id="PF00227">
    <property type="entry name" value="Proteasome"/>
    <property type="match status" value="1"/>
</dbReference>
<dbReference type="InterPro" id="IPR023332">
    <property type="entry name" value="Proteasome_alpha-type"/>
</dbReference>
<dbReference type="Gene3D" id="3.60.20.10">
    <property type="entry name" value="Glutamine Phosphoribosylpyrophosphate, subunit 1, domain 1"/>
    <property type="match status" value="1"/>
</dbReference>
<dbReference type="PANTHER" id="PTHR11599">
    <property type="entry name" value="PROTEASOME SUBUNIT ALPHA/BETA"/>
    <property type="match status" value="1"/>
</dbReference>
<evidence type="ECO:0000256" key="1">
    <source>
        <dbReference type="ARBA" id="ARBA00022942"/>
    </source>
</evidence>
<dbReference type="GO" id="GO:0016787">
    <property type="term" value="F:hydrolase activity"/>
    <property type="evidence" value="ECO:0007669"/>
    <property type="project" value="UniProtKB-KW"/>
</dbReference>
<dbReference type="InterPro" id="IPR001353">
    <property type="entry name" value="Proteasome_sua/b"/>
</dbReference>
<sequence>MFLTRSDYDRGVNTFSPEGRLFQVEYASESIKLGTTAIGLQTNEGVVLAAEKRLMSPLVVPESIRKIFEIDHHMCTAFSGITADSQLLIDEARTACQNHFFHYNERMGVEACAQSVSDLALGFGEKGREMSRPFGVALLIAGIDDKEGPCLYHTDPAGTFTRCSAKAIGSGCENVQNVLEEHYAVTMSLESAKKLALQILKNTMEEKINPENVELAVVKLGSEKFEFVGNEEKLEIIGNLSDDILVGSKS</sequence>
<gene>
    <name evidence="5" type="primary">PSMA5</name>
    <name evidence="5" type="ORF">MHBO_003280</name>
</gene>
<keyword evidence="5" id="KW-0378">Hydrolase</keyword>
<dbReference type="PROSITE" id="PS00388">
    <property type="entry name" value="PROTEASOME_ALPHA_1"/>
    <property type="match status" value="1"/>
</dbReference>
<feature type="domain" description="Proteasome alpha-type subunits" evidence="4">
    <location>
        <begin position="8"/>
        <end position="30"/>
    </location>
</feature>
<comment type="caution">
    <text evidence="5">The sequence shown here is derived from an EMBL/GenBank/DDBJ whole genome shotgun (WGS) entry which is preliminary data.</text>
</comment>
<comment type="subunit">
    <text evidence="3">The 26S proteasome consists of a 20S proteasome core and two 19S regulatory subunits.</text>
</comment>
<keyword evidence="6" id="KW-1185">Reference proteome</keyword>
<keyword evidence="3" id="KW-0963">Cytoplasm</keyword>
<dbReference type="Proteomes" id="UP001439008">
    <property type="component" value="Unassembled WGS sequence"/>
</dbReference>
<name>A0ABV2AQ00_9EUKA</name>
<evidence type="ECO:0000256" key="3">
    <source>
        <dbReference type="RuleBase" id="RU000551"/>
    </source>
</evidence>
<dbReference type="Pfam" id="PF10584">
    <property type="entry name" value="Proteasome_A_N"/>
    <property type="match status" value="1"/>
</dbReference>
<dbReference type="GO" id="GO:0000502">
    <property type="term" value="C:proteasome complex"/>
    <property type="evidence" value="ECO:0007669"/>
    <property type="project" value="UniProtKB-KW"/>
</dbReference>
<evidence type="ECO:0000256" key="2">
    <source>
        <dbReference type="PROSITE-ProRule" id="PRU00808"/>
    </source>
</evidence>
<dbReference type="InterPro" id="IPR000426">
    <property type="entry name" value="Proteasome_asu_N"/>
</dbReference>
<protein>
    <recommendedName>
        <fullName evidence="3">Proteasome subunit alpha type</fullName>
    </recommendedName>
</protein>
<dbReference type="EMBL" id="JBDODL010001716">
    <property type="protein sequence ID" value="MES1921751.1"/>
    <property type="molecule type" value="Genomic_DNA"/>
</dbReference>
<dbReference type="InterPro" id="IPR029055">
    <property type="entry name" value="Ntn_hydrolases_N"/>
</dbReference>
<dbReference type="InterPro" id="IPR050115">
    <property type="entry name" value="Proteasome_alpha"/>
</dbReference>